<reference evidence="3" key="1">
    <citation type="submission" date="2019-09" db="EMBL/GenBank/DDBJ databases">
        <title>Genomic analysis of Haloferax sp. CBA1149.</title>
        <authorList>
            <person name="Roh S.W."/>
        </authorList>
    </citation>
    <scope>NUCLEOTIDE SEQUENCE</scope>
    <source>
        <strain evidence="3">CBA1149</strain>
    </source>
</reference>
<feature type="compositionally biased region" description="Low complexity" evidence="1">
    <location>
        <begin position="17"/>
        <end position="47"/>
    </location>
</feature>
<name>A0A643K3M8_9EURY</name>
<gene>
    <name evidence="3" type="ORF">Hfx1149_13020</name>
</gene>
<feature type="compositionally biased region" description="Acidic residues" evidence="1">
    <location>
        <begin position="314"/>
        <end position="325"/>
    </location>
</feature>
<dbReference type="InterPro" id="IPR025491">
    <property type="entry name" value="DUF4382"/>
</dbReference>
<evidence type="ECO:0000259" key="2">
    <source>
        <dbReference type="Pfam" id="PF14321"/>
    </source>
</evidence>
<organism evidence="3">
    <name type="scientific">Haloferax sp. CBA1149</name>
    <dbReference type="NCBI Taxonomy" id="2650753"/>
    <lineage>
        <taxon>Archaea</taxon>
        <taxon>Methanobacteriati</taxon>
        <taxon>Methanobacteriota</taxon>
        <taxon>Stenosarchaea group</taxon>
        <taxon>Halobacteria</taxon>
        <taxon>Halobacteriales</taxon>
        <taxon>Haloferacaceae</taxon>
        <taxon>Haloferax</taxon>
    </lineage>
</organism>
<dbReference type="EMBL" id="VZUS01000001">
    <property type="protein sequence ID" value="KAB1189287.1"/>
    <property type="molecule type" value="Genomic_DNA"/>
</dbReference>
<feature type="region of interest" description="Disordered" evidence="1">
    <location>
        <begin position="14"/>
        <end position="47"/>
    </location>
</feature>
<feature type="compositionally biased region" description="Acidic residues" evidence="1">
    <location>
        <begin position="400"/>
        <end position="410"/>
    </location>
</feature>
<feature type="compositionally biased region" description="Low complexity" evidence="1">
    <location>
        <begin position="122"/>
        <end position="136"/>
    </location>
</feature>
<feature type="region of interest" description="Disordered" evidence="1">
    <location>
        <begin position="281"/>
        <end position="325"/>
    </location>
</feature>
<feature type="compositionally biased region" description="Acidic residues" evidence="1">
    <location>
        <begin position="137"/>
        <end position="162"/>
    </location>
</feature>
<protein>
    <submittedName>
        <fullName evidence="3">DUF4382 domain-containing protein</fullName>
    </submittedName>
</protein>
<feature type="domain" description="DUF4382" evidence="2">
    <location>
        <begin position="152"/>
        <end position="263"/>
    </location>
</feature>
<sequence>MVALLVVLAGCAGGAGTLTESPQSTSEATAETTDASSTGGSDAGESGTVNFYVSDEENAIGDFEHLNVTIERVTFVRADGGADDSSDVDAESSEESTENESDDETATAEPTVNESNTTVESNATAEVNATANATVEADAENESEVEAESEAEVEAEAEAESDDGGKVTYEVENVTVDLTELKGDNATLVGAYDLEKGNYNAVHVHVTDVNGTLKTGEKVNIKLPSNKLKLNSDFVVEQGGSVDFVFDITAFEAGGSGKYILKPVISESGTDVPITNVDEDEADEAEEDVEDEDENEATEAKGESKEKRDKDESAAEGDAEAEADAELNVTFDGNVTAGENATLVVTQNGTVVENASVMVNDEVAGSTDANGTLVVEIPATSEVTVKVTHDDAEAEVEFEFEDVTGEITEDDSQKADNPGKSDNSNA</sequence>
<feature type="compositionally biased region" description="Acidic residues" evidence="1">
    <location>
        <begin position="81"/>
        <end position="106"/>
    </location>
</feature>
<dbReference type="Pfam" id="PF14321">
    <property type="entry name" value="DUF4382"/>
    <property type="match status" value="1"/>
</dbReference>
<feature type="region of interest" description="Disordered" evidence="1">
    <location>
        <begin position="400"/>
        <end position="426"/>
    </location>
</feature>
<dbReference type="AlphaFoldDB" id="A0A643K3M8"/>
<evidence type="ECO:0000313" key="3">
    <source>
        <dbReference type="EMBL" id="KAB1189287.1"/>
    </source>
</evidence>
<evidence type="ECO:0000256" key="1">
    <source>
        <dbReference type="SAM" id="MobiDB-lite"/>
    </source>
</evidence>
<accession>A0A643K3M8</accession>
<proteinExistence type="predicted"/>
<feature type="region of interest" description="Disordered" evidence="1">
    <location>
        <begin position="79"/>
        <end position="165"/>
    </location>
</feature>
<feature type="compositionally biased region" description="Acidic residues" evidence="1">
    <location>
        <begin position="281"/>
        <end position="297"/>
    </location>
</feature>
<comment type="caution">
    <text evidence="3">The sequence shown here is derived from an EMBL/GenBank/DDBJ whole genome shotgun (WGS) entry which is preliminary data.</text>
</comment>
<feature type="compositionally biased region" description="Basic and acidic residues" evidence="1">
    <location>
        <begin position="298"/>
        <end position="313"/>
    </location>
</feature>
<feature type="compositionally biased region" description="Polar residues" evidence="1">
    <location>
        <begin position="110"/>
        <end position="121"/>
    </location>
</feature>